<dbReference type="GO" id="GO:0005840">
    <property type="term" value="C:ribosome"/>
    <property type="evidence" value="ECO:0007669"/>
    <property type="project" value="UniProtKB-KW"/>
</dbReference>
<evidence type="ECO:0000256" key="3">
    <source>
        <dbReference type="ARBA" id="ARBA00023274"/>
    </source>
</evidence>
<dbReference type="OrthoDB" id="1478556at2759"/>
<dbReference type="PROSITE" id="PS51375">
    <property type="entry name" value="PPR"/>
    <property type="match status" value="1"/>
</dbReference>
<accession>A0A812ZV56</accession>
<keyword evidence="2" id="KW-0689">Ribosomal protein</keyword>
<dbReference type="InterPro" id="IPR002885">
    <property type="entry name" value="PPR_rpt"/>
</dbReference>
<keyword evidence="3" id="KW-0687">Ribonucleoprotein</keyword>
<feature type="non-terminal residue" evidence="5">
    <location>
        <position position="510"/>
    </location>
</feature>
<dbReference type="AlphaFoldDB" id="A0A812ZV56"/>
<sequence>VSALSRNGWIQTPRQYAVAIAALARAGKWQASLDLLFLMLESALDAEVKAFGAAINACSKASRWRHASLLLEVAQTAQADMGTIVVNTVMGACSRSQQWRQTLHLLSTSKTPDLTTCNTAIAACARAEGWQHALTLLQEIPQRQLTRDTFSFNSVMSALTGKRWAIGVALLESMVLEQVPPDPVTYNSLMDAAPHNAQELFRHMLCRRVTPTVISFNTVIASCSKSAKSQDEALHFLKDMRKHRLAPNLITFNSCIAACSDWQQALAMLAALENERLTADLITFNSLLSACRDLRVVHMILAEMRWRRHVFLRATQVSWSFFTRTSQTWVPLARSGILAWPLAAMAPKFDPNEVKAAAMPTRAMAWKLSVVASAMRQVVFLRQHRGCKEFAVGDDIVKGTSQWKGIRVTVKLTIQNRAAKVDVEPNATSLVIKALKEPLRDRKKTKNIKHSGNLTKNVFLDLLITTVLQTSLHVNLDLGGRRFTTKLSWEDICRQMRYKSLAKEFKGTAK</sequence>
<dbReference type="Pfam" id="PF01535">
    <property type="entry name" value="PPR"/>
    <property type="match status" value="1"/>
</dbReference>
<feature type="repeat" description="PPR" evidence="4">
    <location>
        <begin position="212"/>
        <end position="247"/>
    </location>
</feature>
<dbReference type="InterPro" id="IPR036769">
    <property type="entry name" value="Ribosomal_uL11_C_sf"/>
</dbReference>
<feature type="non-terminal residue" evidence="5">
    <location>
        <position position="1"/>
    </location>
</feature>
<evidence type="ECO:0000256" key="4">
    <source>
        <dbReference type="PROSITE-ProRule" id="PRU00708"/>
    </source>
</evidence>
<dbReference type="InterPro" id="IPR036796">
    <property type="entry name" value="Ribosomal_uL11_N_sf"/>
</dbReference>
<dbReference type="Gene3D" id="1.10.10.250">
    <property type="entry name" value="Ribosomal protein L11, C-terminal domain"/>
    <property type="match status" value="1"/>
</dbReference>
<evidence type="ECO:0000256" key="2">
    <source>
        <dbReference type="ARBA" id="ARBA00022980"/>
    </source>
</evidence>
<evidence type="ECO:0000313" key="6">
    <source>
        <dbReference type="Proteomes" id="UP000601435"/>
    </source>
</evidence>
<organism evidence="5 6">
    <name type="scientific">Symbiodinium necroappetens</name>
    <dbReference type="NCBI Taxonomy" id="1628268"/>
    <lineage>
        <taxon>Eukaryota</taxon>
        <taxon>Sar</taxon>
        <taxon>Alveolata</taxon>
        <taxon>Dinophyceae</taxon>
        <taxon>Suessiales</taxon>
        <taxon>Symbiodiniaceae</taxon>
        <taxon>Symbiodinium</taxon>
    </lineage>
</organism>
<protein>
    <submittedName>
        <fullName evidence="5">Rpl12 protein</fullName>
    </submittedName>
</protein>
<dbReference type="GO" id="GO:1990904">
    <property type="term" value="C:ribonucleoprotein complex"/>
    <property type="evidence" value="ECO:0007669"/>
    <property type="project" value="UniProtKB-KW"/>
</dbReference>
<dbReference type="PANTHER" id="PTHR47938:SF35">
    <property type="entry name" value="PENTATRICOPEPTIDE REPEAT-CONTAINING PROTEIN 4, MITOCHONDRIAL-RELATED"/>
    <property type="match status" value="1"/>
</dbReference>
<dbReference type="SUPFAM" id="SSF54747">
    <property type="entry name" value="Ribosomal L11/L12e N-terminal domain"/>
    <property type="match status" value="1"/>
</dbReference>
<reference evidence="5" key="1">
    <citation type="submission" date="2021-02" db="EMBL/GenBank/DDBJ databases">
        <authorList>
            <person name="Dougan E. K."/>
            <person name="Rhodes N."/>
            <person name="Thang M."/>
            <person name="Chan C."/>
        </authorList>
    </citation>
    <scope>NUCLEOTIDE SEQUENCE</scope>
</reference>
<dbReference type="EMBL" id="CAJNJA010050555">
    <property type="protein sequence ID" value="CAE7841718.1"/>
    <property type="molecule type" value="Genomic_DNA"/>
</dbReference>
<dbReference type="Gene3D" id="1.25.40.10">
    <property type="entry name" value="Tetratricopeptide repeat domain"/>
    <property type="match status" value="2"/>
</dbReference>
<comment type="caution">
    <text evidence="5">The sequence shown here is derived from an EMBL/GenBank/DDBJ whole genome shotgun (WGS) entry which is preliminary data.</text>
</comment>
<dbReference type="NCBIfam" id="TIGR00756">
    <property type="entry name" value="PPR"/>
    <property type="match status" value="1"/>
</dbReference>
<dbReference type="GO" id="GO:0003729">
    <property type="term" value="F:mRNA binding"/>
    <property type="evidence" value="ECO:0007669"/>
    <property type="project" value="TreeGrafter"/>
</dbReference>
<keyword evidence="6" id="KW-1185">Reference proteome</keyword>
<proteinExistence type="inferred from homology"/>
<name>A0A812ZV56_9DINO</name>
<dbReference type="InterPro" id="IPR011990">
    <property type="entry name" value="TPR-like_helical_dom_sf"/>
</dbReference>
<comment type="similarity">
    <text evidence="1">Belongs to the universal ribosomal protein uL11 family.</text>
</comment>
<dbReference type="Gene3D" id="3.30.1550.10">
    <property type="entry name" value="Ribosomal protein L11/L12, N-terminal domain"/>
    <property type="match status" value="1"/>
</dbReference>
<dbReference type="PANTHER" id="PTHR47938">
    <property type="entry name" value="RESPIRATORY COMPLEX I CHAPERONE (CIA84), PUTATIVE (AFU_ORTHOLOGUE AFUA_2G06020)-RELATED"/>
    <property type="match status" value="1"/>
</dbReference>
<gene>
    <name evidence="5" type="primary">Rpl12</name>
    <name evidence="5" type="ORF">SNEC2469_LOCUS25553</name>
</gene>
<dbReference type="Proteomes" id="UP000601435">
    <property type="component" value="Unassembled WGS sequence"/>
</dbReference>
<dbReference type="Pfam" id="PF13041">
    <property type="entry name" value="PPR_2"/>
    <property type="match status" value="1"/>
</dbReference>
<evidence type="ECO:0000313" key="5">
    <source>
        <dbReference type="EMBL" id="CAE7841718.1"/>
    </source>
</evidence>
<evidence type="ECO:0000256" key="1">
    <source>
        <dbReference type="ARBA" id="ARBA00010537"/>
    </source>
</evidence>